<dbReference type="Proteomes" id="UP001177670">
    <property type="component" value="Unassembled WGS sequence"/>
</dbReference>
<organism evidence="2 3">
    <name type="scientific">Melipona bicolor</name>
    <dbReference type="NCBI Taxonomy" id="60889"/>
    <lineage>
        <taxon>Eukaryota</taxon>
        <taxon>Metazoa</taxon>
        <taxon>Ecdysozoa</taxon>
        <taxon>Arthropoda</taxon>
        <taxon>Hexapoda</taxon>
        <taxon>Insecta</taxon>
        <taxon>Pterygota</taxon>
        <taxon>Neoptera</taxon>
        <taxon>Endopterygota</taxon>
        <taxon>Hymenoptera</taxon>
        <taxon>Apocrita</taxon>
        <taxon>Aculeata</taxon>
        <taxon>Apoidea</taxon>
        <taxon>Anthophila</taxon>
        <taxon>Apidae</taxon>
        <taxon>Melipona</taxon>
    </lineage>
</organism>
<dbReference type="EMBL" id="JAHYIQ010000055">
    <property type="protein sequence ID" value="KAK1117165.1"/>
    <property type="molecule type" value="Genomic_DNA"/>
</dbReference>
<dbReference type="AlphaFoldDB" id="A0AA40KEE3"/>
<protein>
    <submittedName>
        <fullName evidence="2">Uncharacterized protein</fullName>
    </submittedName>
</protein>
<gene>
    <name evidence="2" type="ORF">K0M31_016971</name>
</gene>
<evidence type="ECO:0000256" key="1">
    <source>
        <dbReference type="SAM" id="MobiDB-lite"/>
    </source>
</evidence>
<proteinExistence type="predicted"/>
<feature type="compositionally biased region" description="Basic and acidic residues" evidence="1">
    <location>
        <begin position="36"/>
        <end position="49"/>
    </location>
</feature>
<feature type="region of interest" description="Disordered" evidence="1">
    <location>
        <begin position="1"/>
        <end position="89"/>
    </location>
</feature>
<accession>A0AA40KEE3</accession>
<name>A0AA40KEE3_9HYME</name>
<comment type="caution">
    <text evidence="2">The sequence shown here is derived from an EMBL/GenBank/DDBJ whole genome shotgun (WGS) entry which is preliminary data.</text>
</comment>
<reference evidence="2" key="1">
    <citation type="submission" date="2021-10" db="EMBL/GenBank/DDBJ databases">
        <title>Melipona bicolor Genome sequencing and assembly.</title>
        <authorList>
            <person name="Araujo N.S."/>
            <person name="Arias M.C."/>
        </authorList>
    </citation>
    <scope>NUCLEOTIDE SEQUENCE</scope>
    <source>
        <strain evidence="2">USP_2M_L1-L4_2017</strain>
        <tissue evidence="2">Whole body</tissue>
    </source>
</reference>
<keyword evidence="3" id="KW-1185">Reference proteome</keyword>
<sequence length="148" mass="16200">MLNVTAGSAAKDTQRPRTAAGYRERRRGGSQAAGGDARKDTPADPDYKRLAPRWTTMSCRERTSSGAATTGRDSEQDDLPGRWGRTDPLRESSAARYLIPARPRDSSRFRASLRDVNPAANLISLISTSRTRGFPRAVIDRCFDSSLG</sequence>
<evidence type="ECO:0000313" key="3">
    <source>
        <dbReference type="Proteomes" id="UP001177670"/>
    </source>
</evidence>
<evidence type="ECO:0000313" key="2">
    <source>
        <dbReference type="EMBL" id="KAK1117165.1"/>
    </source>
</evidence>